<protein>
    <recommendedName>
        <fullName evidence="6">Probable glucan endo-1,3-beta-glucosidase eglC</fullName>
        <ecNumber evidence="5">3.2.1.39</ecNumber>
    </recommendedName>
    <alternativeName>
        <fullName evidence="19">Endo-1,3-beta-glucanase eglC</fullName>
    </alternativeName>
    <alternativeName>
        <fullName evidence="20">Laminarinase eglC</fullName>
    </alternativeName>
</protein>
<comment type="catalytic activity">
    <reaction evidence="1">
        <text>Hydrolysis of (1-&gt;3)-beta-D-glucosidic linkages in (1-&gt;3)-beta-D-glucans.</text>
        <dbReference type="EC" id="3.2.1.39"/>
    </reaction>
</comment>
<evidence type="ECO:0000256" key="18">
    <source>
        <dbReference type="ARBA" id="ARBA00025152"/>
    </source>
</evidence>
<evidence type="ECO:0000256" key="3">
    <source>
        <dbReference type="ARBA" id="ARBA00004609"/>
    </source>
</evidence>
<evidence type="ECO:0000256" key="12">
    <source>
        <dbReference type="ARBA" id="ARBA00023136"/>
    </source>
</evidence>
<evidence type="ECO:0000256" key="8">
    <source>
        <dbReference type="ARBA" id="ARBA00022525"/>
    </source>
</evidence>
<evidence type="ECO:0000256" key="21">
    <source>
        <dbReference type="SAM" id="MobiDB-lite"/>
    </source>
</evidence>
<keyword evidence="11" id="KW-0378">Hydrolase</keyword>
<evidence type="ECO:0000256" key="19">
    <source>
        <dbReference type="ARBA" id="ARBA00032134"/>
    </source>
</evidence>
<comment type="function">
    <text evidence="18">Glucanases play a role in cell expansion during growth, in cell-cell fusion during mating, and in spore release during sporulation. This enzyme may be involved in beta-glucan degradation and also function biosynthetically as a transglycosylase.</text>
</comment>
<dbReference type="SUPFAM" id="SSF51445">
    <property type="entry name" value="(Trans)glycosidases"/>
    <property type="match status" value="1"/>
</dbReference>
<dbReference type="GO" id="GO:0000272">
    <property type="term" value="P:polysaccharide catabolic process"/>
    <property type="evidence" value="ECO:0007669"/>
    <property type="project" value="UniProtKB-KW"/>
</dbReference>
<organism evidence="23 24">
    <name type="scientific">Extremus antarcticus</name>
    <dbReference type="NCBI Taxonomy" id="702011"/>
    <lineage>
        <taxon>Eukaryota</taxon>
        <taxon>Fungi</taxon>
        <taxon>Dikarya</taxon>
        <taxon>Ascomycota</taxon>
        <taxon>Pezizomycotina</taxon>
        <taxon>Dothideomycetes</taxon>
        <taxon>Dothideomycetidae</taxon>
        <taxon>Mycosphaerellales</taxon>
        <taxon>Extremaceae</taxon>
        <taxon>Extremus</taxon>
    </lineage>
</organism>
<sequence length="430" mass="43815">MLSSTFLGLAAGIAGAQALSTGFNYGATKSDGTFMAQSDYESRFTRAQSLQGTNGDFTSARLYTMIQGGTTADPSSAFQAAIDTKTSLLLGLWCSAGQEVVTNELNALEAAIKQYGSDFTDLVIGISVGSEDLYRVSPTGIENKSGLGATPDELVSYIKQTREKISGTSLSGASLGHVDTWTAWVNGSNSAVTDEVDWLGMDTYPYFESTENNPIDNGKQLYWDAYDKTNSVGGGKEVWITETGWPVSGKVSGQAVASVDNAETYWQEVACAIVGKYNVWWYTLEDSIPTTPNPSFGIIGSDLNSAPLYDLTCKKGSSATATTEKGSSATKPAGAGGLHGVGSGPYGSNGTMSGVAGNGTASGITTTATRGGSSPTGGATTTGAAGGPGGAPSGTARGAPFASQTQNAAVRAGPVVGAGIMAMVGLVVAL</sequence>
<keyword evidence="17" id="KW-0624">Polysaccharide degradation</keyword>
<dbReference type="EMBL" id="JAWDJX010000017">
    <property type="protein sequence ID" value="KAK3053163.1"/>
    <property type="molecule type" value="Genomic_DNA"/>
</dbReference>
<dbReference type="AlphaFoldDB" id="A0AAJ0G9A4"/>
<evidence type="ECO:0000256" key="2">
    <source>
        <dbReference type="ARBA" id="ARBA00004191"/>
    </source>
</evidence>
<dbReference type="InterPro" id="IPR050732">
    <property type="entry name" value="Beta-glucan_modifiers"/>
</dbReference>
<evidence type="ECO:0000256" key="6">
    <source>
        <dbReference type="ARBA" id="ARBA00019762"/>
    </source>
</evidence>
<feature type="compositionally biased region" description="Gly residues" evidence="21">
    <location>
        <begin position="334"/>
        <end position="346"/>
    </location>
</feature>
<accession>A0AAJ0G9A4</accession>
<keyword evidence="14" id="KW-0119">Carbohydrate metabolism</keyword>
<keyword evidence="10 22" id="KW-0732">Signal</keyword>
<dbReference type="PANTHER" id="PTHR16631">
    <property type="entry name" value="GLUCAN 1,3-BETA-GLUCOSIDASE"/>
    <property type="match status" value="1"/>
</dbReference>
<evidence type="ECO:0000256" key="7">
    <source>
        <dbReference type="ARBA" id="ARBA00022512"/>
    </source>
</evidence>
<evidence type="ECO:0000256" key="16">
    <source>
        <dbReference type="ARBA" id="ARBA00023316"/>
    </source>
</evidence>
<dbReference type="GO" id="GO:0005576">
    <property type="term" value="C:extracellular region"/>
    <property type="evidence" value="ECO:0007669"/>
    <property type="project" value="TreeGrafter"/>
</dbReference>
<keyword evidence="9" id="KW-0336">GPI-anchor</keyword>
<keyword evidence="7" id="KW-0134">Cell wall</keyword>
<gene>
    <name evidence="23" type="ORF">LTR09_005789</name>
</gene>
<feature type="compositionally biased region" description="Polar residues" evidence="21">
    <location>
        <begin position="319"/>
        <end position="330"/>
    </location>
</feature>
<feature type="signal peptide" evidence="22">
    <location>
        <begin position="1"/>
        <end position="18"/>
    </location>
</feature>
<evidence type="ECO:0000256" key="20">
    <source>
        <dbReference type="ARBA" id="ARBA00032906"/>
    </source>
</evidence>
<dbReference type="GO" id="GO:0071555">
    <property type="term" value="P:cell wall organization"/>
    <property type="evidence" value="ECO:0007669"/>
    <property type="project" value="UniProtKB-KW"/>
</dbReference>
<feature type="chain" id="PRO_5042546323" description="Probable glucan endo-1,3-beta-glucosidase eglC" evidence="22">
    <location>
        <begin position="19"/>
        <end position="430"/>
    </location>
</feature>
<evidence type="ECO:0000256" key="17">
    <source>
        <dbReference type="ARBA" id="ARBA00023326"/>
    </source>
</evidence>
<keyword evidence="13" id="KW-0325">Glycoprotein</keyword>
<evidence type="ECO:0000256" key="5">
    <source>
        <dbReference type="ARBA" id="ARBA00012780"/>
    </source>
</evidence>
<dbReference type="GO" id="GO:0098552">
    <property type="term" value="C:side of membrane"/>
    <property type="evidence" value="ECO:0007669"/>
    <property type="project" value="UniProtKB-KW"/>
</dbReference>
<proteinExistence type="inferred from homology"/>
<dbReference type="GO" id="GO:0005886">
    <property type="term" value="C:plasma membrane"/>
    <property type="evidence" value="ECO:0007669"/>
    <property type="project" value="UniProtKB-SubCell"/>
</dbReference>
<dbReference type="PANTHER" id="PTHR16631:SF13">
    <property type="entry name" value="GLUCAN ENDO-1,3-BETA-GLUCOSIDASE EGLC-RELATED"/>
    <property type="match status" value="1"/>
</dbReference>
<keyword evidence="16" id="KW-0961">Cell wall biogenesis/degradation</keyword>
<dbReference type="Proteomes" id="UP001271007">
    <property type="component" value="Unassembled WGS sequence"/>
</dbReference>
<evidence type="ECO:0000256" key="10">
    <source>
        <dbReference type="ARBA" id="ARBA00022729"/>
    </source>
</evidence>
<keyword evidence="24" id="KW-1185">Reference proteome</keyword>
<evidence type="ECO:0000313" key="23">
    <source>
        <dbReference type="EMBL" id="KAK3053163.1"/>
    </source>
</evidence>
<reference evidence="23" key="1">
    <citation type="submission" date="2023-04" db="EMBL/GenBank/DDBJ databases">
        <title>Black Yeasts Isolated from many extreme environments.</title>
        <authorList>
            <person name="Coleine C."/>
            <person name="Stajich J.E."/>
            <person name="Selbmann L."/>
        </authorList>
    </citation>
    <scope>NUCLEOTIDE SEQUENCE</scope>
    <source>
        <strain evidence="23">CCFEE 5312</strain>
    </source>
</reference>
<evidence type="ECO:0000256" key="22">
    <source>
        <dbReference type="SAM" id="SignalP"/>
    </source>
</evidence>
<evidence type="ECO:0000256" key="15">
    <source>
        <dbReference type="ARBA" id="ARBA00023288"/>
    </source>
</evidence>
<feature type="compositionally biased region" description="Low complexity" evidence="21">
    <location>
        <begin position="366"/>
        <end position="383"/>
    </location>
</feature>
<dbReference type="Gene3D" id="3.20.20.80">
    <property type="entry name" value="Glycosidases"/>
    <property type="match status" value="1"/>
</dbReference>
<dbReference type="GO" id="GO:0009277">
    <property type="term" value="C:fungal-type cell wall"/>
    <property type="evidence" value="ECO:0007669"/>
    <property type="project" value="TreeGrafter"/>
</dbReference>
<evidence type="ECO:0000313" key="24">
    <source>
        <dbReference type="Proteomes" id="UP001271007"/>
    </source>
</evidence>
<evidence type="ECO:0000256" key="14">
    <source>
        <dbReference type="ARBA" id="ARBA00023277"/>
    </source>
</evidence>
<dbReference type="GO" id="GO:0009986">
    <property type="term" value="C:cell surface"/>
    <property type="evidence" value="ECO:0007669"/>
    <property type="project" value="TreeGrafter"/>
</dbReference>
<evidence type="ECO:0000256" key="13">
    <source>
        <dbReference type="ARBA" id="ARBA00023180"/>
    </source>
</evidence>
<dbReference type="InterPro" id="IPR017853">
    <property type="entry name" value="GH"/>
</dbReference>
<evidence type="ECO:0000256" key="1">
    <source>
        <dbReference type="ARBA" id="ARBA00000382"/>
    </source>
</evidence>
<dbReference type="GO" id="GO:0042973">
    <property type="term" value="F:glucan endo-1,3-beta-D-glucosidase activity"/>
    <property type="evidence" value="ECO:0007669"/>
    <property type="project" value="UniProtKB-EC"/>
</dbReference>
<keyword evidence="15" id="KW-0449">Lipoprotein</keyword>
<comment type="caution">
    <text evidence="23">The sequence shown here is derived from an EMBL/GenBank/DDBJ whole genome shotgun (WGS) entry which is preliminary data.</text>
</comment>
<evidence type="ECO:0000256" key="4">
    <source>
        <dbReference type="ARBA" id="ARBA00008773"/>
    </source>
</evidence>
<evidence type="ECO:0000256" key="11">
    <source>
        <dbReference type="ARBA" id="ARBA00022801"/>
    </source>
</evidence>
<feature type="region of interest" description="Disordered" evidence="21">
    <location>
        <begin position="366"/>
        <end position="400"/>
    </location>
</feature>
<keyword evidence="8" id="KW-0964">Secreted</keyword>
<feature type="region of interest" description="Disordered" evidence="21">
    <location>
        <begin position="319"/>
        <end position="346"/>
    </location>
</feature>
<name>A0AAJ0G9A4_9PEZI</name>
<comment type="similarity">
    <text evidence="4">Belongs to the glycosyl hydrolase 17 family.</text>
</comment>
<evidence type="ECO:0000256" key="9">
    <source>
        <dbReference type="ARBA" id="ARBA00022622"/>
    </source>
</evidence>
<keyword evidence="12" id="KW-0472">Membrane</keyword>
<dbReference type="FunFam" id="3.20.20.80:FF:000233">
    <property type="entry name" value="Probable glucan endo-1,3-beta-glucosidase eglC"/>
    <property type="match status" value="1"/>
</dbReference>
<dbReference type="EC" id="3.2.1.39" evidence="5"/>
<comment type="subcellular location">
    <subcellularLocation>
        <location evidence="3">Cell membrane</location>
        <topology evidence="3">Lipid-anchor</topology>
        <topology evidence="3">GPI-anchor</topology>
    </subcellularLocation>
    <subcellularLocation>
        <location evidence="2">Secreted</location>
        <location evidence="2">Cell wall</location>
    </subcellularLocation>
</comment>